<protein>
    <submittedName>
        <fullName evidence="1">Uncharacterized protein</fullName>
    </submittedName>
</protein>
<organism evidence="1 2">
    <name type="scientific">Collybiopsis confluens</name>
    <dbReference type="NCBI Taxonomy" id="2823264"/>
    <lineage>
        <taxon>Eukaryota</taxon>
        <taxon>Fungi</taxon>
        <taxon>Dikarya</taxon>
        <taxon>Basidiomycota</taxon>
        <taxon>Agaricomycotina</taxon>
        <taxon>Agaricomycetes</taxon>
        <taxon>Agaricomycetidae</taxon>
        <taxon>Agaricales</taxon>
        <taxon>Marasmiineae</taxon>
        <taxon>Omphalotaceae</taxon>
        <taxon>Collybiopsis</taxon>
    </lineage>
</organism>
<dbReference type="AlphaFoldDB" id="A0A8H5HQP2"/>
<reference evidence="1 2" key="1">
    <citation type="journal article" date="2020" name="ISME J.">
        <title>Uncovering the hidden diversity of litter-decomposition mechanisms in mushroom-forming fungi.</title>
        <authorList>
            <person name="Floudas D."/>
            <person name="Bentzer J."/>
            <person name="Ahren D."/>
            <person name="Johansson T."/>
            <person name="Persson P."/>
            <person name="Tunlid A."/>
        </authorList>
    </citation>
    <scope>NUCLEOTIDE SEQUENCE [LARGE SCALE GENOMIC DNA]</scope>
    <source>
        <strain evidence="1 2">CBS 406.79</strain>
    </source>
</reference>
<name>A0A8H5HQP2_9AGAR</name>
<dbReference type="EMBL" id="JAACJN010000032">
    <property type="protein sequence ID" value="KAF5387435.1"/>
    <property type="molecule type" value="Genomic_DNA"/>
</dbReference>
<gene>
    <name evidence="1" type="ORF">D9757_007810</name>
</gene>
<proteinExistence type="predicted"/>
<evidence type="ECO:0000313" key="1">
    <source>
        <dbReference type="EMBL" id="KAF5387435.1"/>
    </source>
</evidence>
<keyword evidence="2" id="KW-1185">Reference proteome</keyword>
<comment type="caution">
    <text evidence="1">The sequence shown here is derived from an EMBL/GenBank/DDBJ whole genome shotgun (WGS) entry which is preliminary data.</text>
</comment>
<evidence type="ECO:0000313" key="2">
    <source>
        <dbReference type="Proteomes" id="UP000518752"/>
    </source>
</evidence>
<accession>A0A8H5HQP2</accession>
<sequence>MHLGSLDEHFVVWGGGPALNESQLTQWCQLRPEFDPKRLDNLGPFDYAFIMLENDRRINPQAPALHTFLNRDEEPEAVFILRTVFAPRTSAPPDLTPTPKTRKAAGFWLQSEKLGQINFPYRCFLFEDISSKNAAGLHYEGLSSAEREVEREGEWGESHRTARLAHNTNDYRALSLRPLSITYTPFSESFVT</sequence>
<dbReference type="Proteomes" id="UP000518752">
    <property type="component" value="Unassembled WGS sequence"/>
</dbReference>